<dbReference type="Pfam" id="PF21926">
    <property type="entry name" value="FeeM"/>
    <property type="match status" value="1"/>
</dbReference>
<dbReference type="InterPro" id="IPR054597">
    <property type="entry name" value="FeeM_cat"/>
</dbReference>
<dbReference type="RefSeq" id="WP_061539866.1">
    <property type="nucleotide sequence ID" value="NZ_CP013232.1"/>
</dbReference>
<name>A0A127PAS6_9BURK</name>
<dbReference type="PATRIC" id="fig|158899.10.peg.2249"/>
<proteinExistence type="predicted"/>
<evidence type="ECO:0000313" key="2">
    <source>
        <dbReference type="EMBL" id="AMO94939.1"/>
    </source>
</evidence>
<sequence length="263" mass="29246">MKQDHTISTSSRAAGGKFLLSSLPATMPAVALPEQRLPFTVRIVSDEQALQKAVGIRHAAYSRHLPELAQNLLRFEQADLAQDTIVLLAESKLDGSSLGTMRIQTNRFQPLGLEQSVTLPDWLQGCSLAEATRLGVTSSQIGKIVKTLLFKAYFLYCVENGIDWMVITARSPLDRQYDALLFQDVFAGPEFIPMLHVGNLPHRVMAFEVATARERWAAAGHPLFGLMFEMQHPDLILEQPPNVLADQFEPRDSQAGERKVPLK</sequence>
<reference evidence="2 3" key="1">
    <citation type="submission" date="2015-11" db="EMBL/GenBank/DDBJ databases">
        <title>Exploring the genomic traits of fungus-feeding bacterial genus Collimonas.</title>
        <authorList>
            <person name="Song C."/>
            <person name="Schmidt R."/>
            <person name="de Jager V."/>
            <person name="Krzyzanowska D."/>
            <person name="Jongedijk E."/>
            <person name="Cankar K."/>
            <person name="Beekwilder J."/>
            <person name="van Veen A."/>
            <person name="de Boer W."/>
            <person name="van Veen J.A."/>
            <person name="Garbeva P."/>
        </authorList>
    </citation>
    <scope>NUCLEOTIDE SEQUENCE [LARGE SCALE GENOMIC DNA]</scope>
    <source>
        <strain evidence="2 3">Ter6</strain>
    </source>
</reference>
<organism evidence="2">
    <name type="scientific">Collimonas fungivorans</name>
    <dbReference type="NCBI Taxonomy" id="158899"/>
    <lineage>
        <taxon>Bacteria</taxon>
        <taxon>Pseudomonadati</taxon>
        <taxon>Pseudomonadota</taxon>
        <taxon>Betaproteobacteria</taxon>
        <taxon>Burkholderiales</taxon>
        <taxon>Oxalobacteraceae</taxon>
        <taxon>Collimonas</taxon>
    </lineage>
</organism>
<dbReference type="EMBL" id="CP013232">
    <property type="protein sequence ID" value="AMO94939.1"/>
    <property type="molecule type" value="Genomic_DNA"/>
</dbReference>
<dbReference type="SUPFAM" id="SSF55729">
    <property type="entry name" value="Acyl-CoA N-acyltransferases (Nat)"/>
    <property type="match status" value="1"/>
</dbReference>
<accession>A0A127PAS6</accession>
<dbReference type="InterPro" id="IPR016181">
    <property type="entry name" value="Acyl_CoA_acyltransferase"/>
</dbReference>
<gene>
    <name evidence="2" type="ORF">CFter6_2252</name>
</gene>
<dbReference type="OrthoDB" id="8773859at2"/>
<protein>
    <recommendedName>
        <fullName evidence="1">N-acyl amino acid synthase FeeM catalytic core domain-containing protein</fullName>
    </recommendedName>
</protein>
<evidence type="ECO:0000313" key="3">
    <source>
        <dbReference type="Proteomes" id="UP000072421"/>
    </source>
</evidence>
<dbReference type="Gene3D" id="3.40.630.30">
    <property type="match status" value="1"/>
</dbReference>
<evidence type="ECO:0000259" key="1">
    <source>
        <dbReference type="Pfam" id="PF21926"/>
    </source>
</evidence>
<dbReference type="AlphaFoldDB" id="A0A127PAS6"/>
<feature type="domain" description="N-acyl amino acid synthase FeeM catalytic core" evidence="1">
    <location>
        <begin position="54"/>
        <end position="194"/>
    </location>
</feature>
<dbReference type="Proteomes" id="UP000072421">
    <property type="component" value="Chromosome"/>
</dbReference>